<keyword evidence="3" id="KW-1185">Reference proteome</keyword>
<protein>
    <recommendedName>
        <fullName evidence="1">DUF7660 domain-containing protein</fullName>
    </recommendedName>
</protein>
<feature type="domain" description="DUF7660" evidence="1">
    <location>
        <begin position="13"/>
        <end position="86"/>
    </location>
</feature>
<evidence type="ECO:0000259" key="1">
    <source>
        <dbReference type="Pfam" id="PF24693"/>
    </source>
</evidence>
<name>A0AAC9HSB9_9PSEU</name>
<gene>
    <name evidence="2" type="ORF">TL08_19390</name>
</gene>
<dbReference type="Proteomes" id="UP000095210">
    <property type="component" value="Chromosome"/>
</dbReference>
<evidence type="ECO:0000313" key="3">
    <source>
        <dbReference type="Proteomes" id="UP000095210"/>
    </source>
</evidence>
<dbReference type="KEGG" id="ahm:TL08_19390"/>
<dbReference type="RefSeq" id="WP_069850932.1">
    <property type="nucleotide sequence ID" value="NZ_CP014859.1"/>
</dbReference>
<evidence type="ECO:0000313" key="2">
    <source>
        <dbReference type="EMBL" id="AOS64669.1"/>
    </source>
</evidence>
<dbReference type="EMBL" id="CP014859">
    <property type="protein sequence ID" value="AOS64669.1"/>
    <property type="molecule type" value="Genomic_DNA"/>
</dbReference>
<proteinExistence type="predicted"/>
<dbReference type="Pfam" id="PF24693">
    <property type="entry name" value="DUF7660"/>
    <property type="match status" value="1"/>
</dbReference>
<dbReference type="InterPro" id="IPR056077">
    <property type="entry name" value="DUF7660"/>
</dbReference>
<organism evidence="2 3">
    <name type="scientific">Actinoalloteichus hymeniacidonis</name>
    <dbReference type="NCBI Taxonomy" id="340345"/>
    <lineage>
        <taxon>Bacteria</taxon>
        <taxon>Bacillati</taxon>
        <taxon>Actinomycetota</taxon>
        <taxon>Actinomycetes</taxon>
        <taxon>Pseudonocardiales</taxon>
        <taxon>Pseudonocardiaceae</taxon>
        <taxon>Actinoalloteichus</taxon>
    </lineage>
</organism>
<accession>A0AAC9HSB9</accession>
<dbReference type="AlphaFoldDB" id="A0AAC9HSB9"/>
<sequence>MKWPDDTLNAIRTRDDLARFLSDLAEDIRDGRLSPENTTTDAFIDAAGRWTGSMDGFFQNVMKEPVPETPDWALVAAIFRAALVYE</sequence>
<reference evidence="3" key="1">
    <citation type="submission" date="2016-03" db="EMBL/GenBank/DDBJ databases">
        <title>Complete genome sequence of the type strain Actinoalloteichus hymeniacidonis DSM 45092.</title>
        <authorList>
            <person name="Schaffert L."/>
            <person name="Albersmeier A."/>
            <person name="Winkler A."/>
            <person name="Kalinowski J."/>
            <person name="Zotchev S."/>
            <person name="Ruckert C."/>
        </authorList>
    </citation>
    <scope>NUCLEOTIDE SEQUENCE [LARGE SCALE GENOMIC DNA]</scope>
    <source>
        <strain evidence="3">HPA177(T) (DSM 45092(T))</strain>
    </source>
</reference>